<evidence type="ECO:0000313" key="12">
    <source>
        <dbReference type="EMBL" id="QNO53628.1"/>
    </source>
</evidence>
<dbReference type="GO" id="GO:0140097">
    <property type="term" value="F:catalytic activity, acting on DNA"/>
    <property type="evidence" value="ECO:0007669"/>
    <property type="project" value="UniProtKB-ARBA"/>
</dbReference>
<dbReference type="PROSITE" id="PS51192">
    <property type="entry name" value="HELICASE_ATP_BIND_1"/>
    <property type="match status" value="1"/>
</dbReference>
<evidence type="ECO:0000256" key="9">
    <source>
        <dbReference type="ARBA" id="ARBA00048988"/>
    </source>
</evidence>
<dbReference type="CDD" id="cd18789">
    <property type="entry name" value="SF2_C_XPB"/>
    <property type="match status" value="1"/>
</dbReference>
<evidence type="ECO:0000256" key="7">
    <source>
        <dbReference type="ARBA" id="ARBA00034617"/>
    </source>
</evidence>
<organism evidence="12">
    <name type="scientific">Candidatus Methanophagaceae archaeon ANME-1 ERB6</name>
    <dbReference type="NCBI Taxonomy" id="2759912"/>
    <lineage>
        <taxon>Archaea</taxon>
        <taxon>Methanobacteriati</taxon>
        <taxon>Methanobacteriota</taxon>
        <taxon>Stenosarchaea group</taxon>
        <taxon>Methanomicrobia</taxon>
        <taxon>Candidatus Methanophagales</taxon>
        <taxon>Candidatus Methanophagaceae</taxon>
    </lineage>
</organism>
<feature type="domain" description="Helicase C-terminal" evidence="11">
    <location>
        <begin position="313"/>
        <end position="449"/>
    </location>
</feature>
<evidence type="ECO:0000259" key="11">
    <source>
        <dbReference type="PROSITE" id="PS51194"/>
    </source>
</evidence>
<dbReference type="Pfam" id="PF18458">
    <property type="entry name" value="XPB_DRD"/>
    <property type="match status" value="1"/>
</dbReference>
<comment type="catalytic activity">
    <reaction evidence="9">
        <text>ATP + H2O = ADP + phosphate + H(+)</text>
        <dbReference type="Rhea" id="RHEA:13065"/>
        <dbReference type="ChEBI" id="CHEBI:15377"/>
        <dbReference type="ChEBI" id="CHEBI:15378"/>
        <dbReference type="ChEBI" id="CHEBI:30616"/>
        <dbReference type="ChEBI" id="CHEBI:43474"/>
        <dbReference type="ChEBI" id="CHEBI:456216"/>
        <dbReference type="EC" id="5.6.2.4"/>
    </reaction>
</comment>
<dbReference type="PROSITE" id="PS51194">
    <property type="entry name" value="HELICASE_CTER"/>
    <property type="match status" value="1"/>
</dbReference>
<dbReference type="EC" id="5.6.2.4" evidence="8"/>
<dbReference type="GO" id="GO:0003677">
    <property type="term" value="F:DNA binding"/>
    <property type="evidence" value="ECO:0007669"/>
    <property type="project" value="InterPro"/>
</dbReference>
<dbReference type="GO" id="GO:0016787">
    <property type="term" value="F:hydrolase activity"/>
    <property type="evidence" value="ECO:0007669"/>
    <property type="project" value="UniProtKB-KW"/>
</dbReference>
<keyword evidence="5" id="KW-0067">ATP-binding</keyword>
<evidence type="ECO:0000256" key="4">
    <source>
        <dbReference type="ARBA" id="ARBA00022806"/>
    </source>
</evidence>
<keyword evidence="6" id="KW-0413">Isomerase</keyword>
<proteinExistence type="inferred from homology"/>
<evidence type="ECO:0000259" key="10">
    <source>
        <dbReference type="PROSITE" id="PS51192"/>
    </source>
</evidence>
<keyword evidence="3" id="KW-0378">Hydrolase</keyword>
<evidence type="ECO:0000256" key="1">
    <source>
        <dbReference type="ARBA" id="ARBA00006637"/>
    </source>
</evidence>
<evidence type="ECO:0000256" key="2">
    <source>
        <dbReference type="ARBA" id="ARBA00022741"/>
    </source>
</evidence>
<name>A0A7G9Z044_9EURY</name>
<dbReference type="InterPro" id="IPR040699">
    <property type="entry name" value="XPB_DRD"/>
</dbReference>
<dbReference type="PANTHER" id="PTHR11274:SF0">
    <property type="entry name" value="GENERAL TRANSCRIPTION AND DNA REPAIR FACTOR IIH HELICASE SUBUNIT XPB"/>
    <property type="match status" value="1"/>
</dbReference>
<dbReference type="GO" id="GO:0005524">
    <property type="term" value="F:ATP binding"/>
    <property type="evidence" value="ECO:0007669"/>
    <property type="project" value="UniProtKB-KW"/>
</dbReference>
<feature type="domain" description="Helicase ATP-binding" evidence="10">
    <location>
        <begin position="79"/>
        <end position="223"/>
    </location>
</feature>
<dbReference type="InterPro" id="IPR001650">
    <property type="entry name" value="Helicase_C-like"/>
</dbReference>
<dbReference type="InterPro" id="IPR027417">
    <property type="entry name" value="P-loop_NTPase"/>
</dbReference>
<dbReference type="CDD" id="cd17926">
    <property type="entry name" value="DEXHc_RE"/>
    <property type="match status" value="1"/>
</dbReference>
<dbReference type="EMBL" id="MT631547">
    <property type="protein sequence ID" value="QNO53628.1"/>
    <property type="molecule type" value="Genomic_DNA"/>
</dbReference>
<evidence type="ECO:0000256" key="6">
    <source>
        <dbReference type="ARBA" id="ARBA00023235"/>
    </source>
</evidence>
<comment type="similarity">
    <text evidence="1">Belongs to the helicase family. RAD25/XPB subfamily.</text>
</comment>
<comment type="catalytic activity">
    <reaction evidence="7">
        <text>Couples ATP hydrolysis with the unwinding of duplex DNA by translocating in the 3'-5' direction.</text>
        <dbReference type="EC" id="5.6.2.4"/>
    </reaction>
</comment>
<dbReference type="Gene3D" id="3.40.50.300">
    <property type="entry name" value="P-loop containing nucleotide triphosphate hydrolases"/>
    <property type="match status" value="2"/>
</dbReference>
<dbReference type="SUPFAM" id="SSF52540">
    <property type="entry name" value="P-loop containing nucleoside triphosphate hydrolases"/>
    <property type="match status" value="1"/>
</dbReference>
<dbReference type="Pfam" id="PF04851">
    <property type="entry name" value="ResIII"/>
    <property type="match status" value="1"/>
</dbReference>
<dbReference type="InterPro" id="IPR014001">
    <property type="entry name" value="Helicase_ATP-bd"/>
</dbReference>
<gene>
    <name evidence="12" type="primary">uvrB</name>
    <name evidence="12" type="ORF">NGENPBHE_00028</name>
</gene>
<dbReference type="Gene3D" id="3.40.1170.30">
    <property type="match status" value="1"/>
</dbReference>
<dbReference type="Gene3D" id="6.10.140.1180">
    <property type="match status" value="1"/>
</dbReference>
<keyword evidence="2" id="KW-0547">Nucleotide-binding</keyword>
<dbReference type="GO" id="GO:0004386">
    <property type="term" value="F:helicase activity"/>
    <property type="evidence" value="ECO:0007669"/>
    <property type="project" value="UniProtKB-KW"/>
</dbReference>
<evidence type="ECO:0000256" key="5">
    <source>
        <dbReference type="ARBA" id="ARBA00022840"/>
    </source>
</evidence>
<dbReference type="InterPro" id="IPR006935">
    <property type="entry name" value="Helicase/UvrB_N"/>
</dbReference>
<protein>
    <recommendedName>
        <fullName evidence="8">DNA 3'-5' helicase</fullName>
        <ecNumber evidence="8">5.6.2.4</ecNumber>
    </recommendedName>
</protein>
<accession>A0A7G9Z044</accession>
<evidence type="ECO:0000256" key="3">
    <source>
        <dbReference type="ARBA" id="ARBA00022801"/>
    </source>
</evidence>
<dbReference type="Pfam" id="PF00271">
    <property type="entry name" value="Helicase_C"/>
    <property type="match status" value="1"/>
</dbReference>
<dbReference type="AlphaFoldDB" id="A0A7G9Z044"/>
<evidence type="ECO:0000256" key="8">
    <source>
        <dbReference type="ARBA" id="ARBA00034808"/>
    </source>
</evidence>
<dbReference type="InterPro" id="IPR050615">
    <property type="entry name" value="ATP-dep_DNA_Helicase"/>
</dbReference>
<dbReference type="PANTHER" id="PTHR11274">
    <property type="entry name" value="RAD25/XP-B DNA REPAIR HELICASE"/>
    <property type="match status" value="1"/>
</dbReference>
<dbReference type="SMART" id="SM00487">
    <property type="entry name" value="DEXDc"/>
    <property type="match status" value="1"/>
</dbReference>
<reference evidence="12" key="1">
    <citation type="submission" date="2020-06" db="EMBL/GenBank/DDBJ databases">
        <title>Unique genomic features of the anaerobic methanotrophic archaea.</title>
        <authorList>
            <person name="Chadwick G.L."/>
            <person name="Skennerton C.T."/>
            <person name="Laso-Perez R."/>
            <person name="Leu A.O."/>
            <person name="Speth D.R."/>
            <person name="Yu H."/>
            <person name="Morgan-Lang C."/>
            <person name="Hatzenpichler R."/>
            <person name="Goudeau D."/>
            <person name="Malmstrom R."/>
            <person name="Brazelton W.J."/>
            <person name="Woyke T."/>
            <person name="Hallam S.J."/>
            <person name="Tyson G.W."/>
            <person name="Wegener G."/>
            <person name="Boetius A."/>
            <person name="Orphan V."/>
        </authorList>
    </citation>
    <scope>NUCLEOTIDE SEQUENCE</scope>
</reference>
<sequence length="449" mass="51051">MIKISYEKGTIVVKCNFKLPHTVWDIRSNSYRCLPMFYKDLIDYLKLSGLDYEDNVLDLMPMQNLACNLSLHEYQKDAMNKWLQTKSGALVLPTGAGKTVIGIKAISVLNVPTLIVVPTLELIQQWKKELENKLGIEVGTYSGERHILKPVTVATYDTAYLRAEELGNRFLLLVFDEVHHLPSPGYANIAEMFIAPYRLGLTATYEREDGLHKDLERLIGGKVYEIGIDKLSGKHLAEYTTKKIITDLTGEERAEYEQYHSVFTDFLKKKNIILKSPKDFRLLVMRSGRDASAREALLARNRARRVALNSKSKLIALSEILDNHFGERMIIFTEHNSLVYAISKEFLIPAITHTTQKEERAEILNNFREGKYKVVVTSKVLEEGIDVPEASVGVILSGSGSKREYKQRLGRILRKKEGKLAILYEIVSKKTTEMGIARRRRGTKAKTSK</sequence>
<keyword evidence="4" id="KW-0347">Helicase</keyword>
<dbReference type="SMART" id="SM00490">
    <property type="entry name" value="HELICc"/>
    <property type="match status" value="1"/>
</dbReference>
<dbReference type="InterPro" id="IPR032438">
    <property type="entry name" value="ERCC3_RAD25_C"/>
</dbReference>